<evidence type="ECO:0000259" key="1">
    <source>
        <dbReference type="Pfam" id="PF04377"/>
    </source>
</evidence>
<dbReference type="GeneID" id="24099737"/>
<accession>J4IBK6</accession>
<dbReference type="InterPro" id="IPR007472">
    <property type="entry name" value="N-end_Aminoacyl_Trfase_C"/>
</dbReference>
<dbReference type="HOGENOM" id="CLU_1366271_0_0_1"/>
<protein>
    <recommendedName>
        <fullName evidence="1">N-end rule aminoacyl transferase C-terminal domain-containing protein</fullName>
    </recommendedName>
</protein>
<dbReference type="RefSeq" id="XP_012184109.1">
    <property type="nucleotide sequence ID" value="XM_012328719.1"/>
</dbReference>
<keyword evidence="3" id="KW-1185">Reference proteome</keyword>
<dbReference type="STRING" id="599839.J4IBK6"/>
<dbReference type="AlphaFoldDB" id="J4IBK6"/>
<dbReference type="Pfam" id="PF04377">
    <property type="entry name" value="ATE_C"/>
    <property type="match status" value="1"/>
</dbReference>
<dbReference type="GO" id="GO:0005737">
    <property type="term" value="C:cytoplasm"/>
    <property type="evidence" value="ECO:0007669"/>
    <property type="project" value="TreeGrafter"/>
</dbReference>
<evidence type="ECO:0000313" key="3">
    <source>
        <dbReference type="Proteomes" id="UP000006352"/>
    </source>
</evidence>
<dbReference type="Proteomes" id="UP000006352">
    <property type="component" value="Unassembled WGS sequence"/>
</dbReference>
<dbReference type="GO" id="GO:0004057">
    <property type="term" value="F:arginyl-tRNA--protein transferase activity"/>
    <property type="evidence" value="ECO:0007669"/>
    <property type="project" value="InterPro"/>
</dbReference>
<feature type="domain" description="N-end rule aminoacyl transferase C-terminal" evidence="1">
    <location>
        <begin position="68"/>
        <end position="193"/>
    </location>
</feature>
<proteinExistence type="predicted"/>
<evidence type="ECO:0000313" key="2">
    <source>
        <dbReference type="EMBL" id="CCM04826.1"/>
    </source>
</evidence>
<dbReference type="InParanoid" id="J4IBK6"/>
<sequence>MLISWNRFILYGDDVDDKDVRKVLKSSKTASFSLVEEIHASEHEFLPSGFAAQHKFQVSLEPSSFTDEKFALYESYQRQIHLDEDNTRHGFKRFLVETPLHREAIKYARIRPVHLPLEYGSYHQMYRLDGELIAMGVIDILPECVSSVYFMYEKKWERFSLGKLSAFRESALANEMHKAGVVNVKSLYMGMVVTVISFKF</sequence>
<organism evidence="2 3">
    <name type="scientific">Fibroporia radiculosa</name>
    <dbReference type="NCBI Taxonomy" id="599839"/>
    <lineage>
        <taxon>Eukaryota</taxon>
        <taxon>Fungi</taxon>
        <taxon>Dikarya</taxon>
        <taxon>Basidiomycota</taxon>
        <taxon>Agaricomycotina</taxon>
        <taxon>Agaricomycetes</taxon>
        <taxon>Polyporales</taxon>
        <taxon>Fibroporiaceae</taxon>
        <taxon>Fibroporia</taxon>
    </lineage>
</organism>
<dbReference type="EMBL" id="HE797169">
    <property type="protein sequence ID" value="CCM04826.1"/>
    <property type="molecule type" value="Genomic_DNA"/>
</dbReference>
<name>J4IBK6_9APHY</name>
<reference evidence="2 3" key="1">
    <citation type="journal article" date="2012" name="Appl. Environ. Microbiol.">
        <title>Short-read sequencing for genomic analysis of the brown rot fungus Fibroporia radiculosa.</title>
        <authorList>
            <person name="Tang J.D."/>
            <person name="Perkins A.D."/>
            <person name="Sonstegard T.S."/>
            <person name="Schroeder S.G."/>
            <person name="Burgess S.C."/>
            <person name="Diehl S.V."/>
        </authorList>
    </citation>
    <scope>NUCLEOTIDE SEQUENCE [LARGE SCALE GENOMIC DNA]</scope>
    <source>
        <strain evidence="2 3">TFFH 294</strain>
    </source>
</reference>
<dbReference type="OrthoDB" id="74183at2759"/>
<gene>
    <name evidence="2" type="ORF">FIBRA_07019</name>
</gene>
<dbReference type="PANTHER" id="PTHR21367:SF1">
    <property type="entry name" value="ARGINYL-TRNA--PROTEIN TRANSFERASE 1"/>
    <property type="match status" value="1"/>
</dbReference>
<dbReference type="InterPro" id="IPR030700">
    <property type="entry name" value="N-end_Aminoacyl_Trfase"/>
</dbReference>
<dbReference type="PANTHER" id="PTHR21367">
    <property type="entry name" value="ARGININE-TRNA-PROTEIN TRANSFERASE 1"/>
    <property type="match status" value="1"/>
</dbReference>